<feature type="compositionally biased region" description="Basic and acidic residues" evidence="1">
    <location>
        <begin position="1"/>
        <end position="17"/>
    </location>
</feature>
<gene>
    <name evidence="2" type="ORF">PBLR_14744</name>
</gene>
<feature type="region of interest" description="Disordered" evidence="1">
    <location>
        <begin position="1"/>
        <end position="21"/>
    </location>
</feature>
<evidence type="ECO:0000313" key="3">
    <source>
        <dbReference type="Proteomes" id="UP000304148"/>
    </source>
</evidence>
<dbReference type="Proteomes" id="UP000304148">
    <property type="component" value="Chromosome"/>
</dbReference>
<name>A0A383RI97_PAEAL</name>
<dbReference type="RefSeq" id="WP_172619601.1">
    <property type="nucleotide sequence ID" value="NZ_LS992241.1"/>
</dbReference>
<reference evidence="3" key="1">
    <citation type="submission" date="2018-08" db="EMBL/GenBank/DDBJ databases">
        <authorList>
            <person name="Chevrot R."/>
        </authorList>
    </citation>
    <scope>NUCLEOTIDE SEQUENCE [LARGE SCALE GENOMIC DNA]</scope>
</reference>
<dbReference type="AlphaFoldDB" id="A0A383RI97"/>
<protein>
    <submittedName>
        <fullName evidence="2">Uncharacterized protein</fullName>
    </submittedName>
</protein>
<accession>A0A383RI97</accession>
<proteinExistence type="predicted"/>
<sequence length="55" mass="6397">MNNEKQRDPHHHTDPAEGKYCTNEGARVCTTGDYYLVCENNHWKAVHEYCESDKA</sequence>
<evidence type="ECO:0000313" key="2">
    <source>
        <dbReference type="EMBL" id="SYX86322.1"/>
    </source>
</evidence>
<evidence type="ECO:0000256" key="1">
    <source>
        <dbReference type="SAM" id="MobiDB-lite"/>
    </source>
</evidence>
<dbReference type="EMBL" id="LS992241">
    <property type="protein sequence ID" value="SYX86322.1"/>
    <property type="molecule type" value="Genomic_DNA"/>
</dbReference>
<organism evidence="2 3">
    <name type="scientific">Paenibacillus alvei</name>
    <name type="common">Bacillus alvei</name>
    <dbReference type="NCBI Taxonomy" id="44250"/>
    <lineage>
        <taxon>Bacteria</taxon>
        <taxon>Bacillati</taxon>
        <taxon>Bacillota</taxon>
        <taxon>Bacilli</taxon>
        <taxon>Bacillales</taxon>
        <taxon>Paenibacillaceae</taxon>
        <taxon>Paenibacillus</taxon>
    </lineage>
</organism>